<evidence type="ECO:0000313" key="5">
    <source>
        <dbReference type="Proteomes" id="UP000305948"/>
    </source>
</evidence>
<dbReference type="SUPFAM" id="SSF47144">
    <property type="entry name" value="HSC20 (HSCB), C-terminal oligomerisation domain"/>
    <property type="match status" value="1"/>
</dbReference>
<dbReference type="GO" id="GO:0001671">
    <property type="term" value="F:ATPase activator activity"/>
    <property type="evidence" value="ECO:0007669"/>
    <property type="project" value="InterPro"/>
</dbReference>
<sequence length="242" mass="27628">MFRSALRAASIRTPASRVPLVPTLCSAQRTLSLCLYRGFVSAYSPSKCPQCSAPLPTPLPACPKCQYIERVPSNAPYHELLGVETGFNPFAVDTRDLKRHFLQAQKVCHPDTWSRQPKEKQDVADHMSSLINEAYKTLLDPLRRIQYLLQQEGYEISEYDQLDDMELLVEVMDERELIDKAANQSEVDEIKSRNQEKIKATVAEIEQLVGDRDWERANQAAVRLKYLQGIHDAAQAWPNIDW</sequence>
<protein>
    <submittedName>
        <fullName evidence="4">Co-chaperone Hsc20</fullName>
    </submittedName>
</protein>
<dbReference type="InterPro" id="IPR009073">
    <property type="entry name" value="HscB_oligo_C"/>
</dbReference>
<dbReference type="CDD" id="cd06257">
    <property type="entry name" value="DnaJ"/>
    <property type="match status" value="1"/>
</dbReference>
<dbReference type="InterPro" id="IPR001623">
    <property type="entry name" value="DnaJ_domain"/>
</dbReference>
<dbReference type="InterPro" id="IPR004640">
    <property type="entry name" value="HscB"/>
</dbReference>
<dbReference type="GO" id="GO:0005739">
    <property type="term" value="C:mitochondrion"/>
    <property type="evidence" value="ECO:0007669"/>
    <property type="project" value="TreeGrafter"/>
</dbReference>
<evidence type="ECO:0000256" key="1">
    <source>
        <dbReference type="ARBA" id="ARBA00010476"/>
    </source>
</evidence>
<dbReference type="Pfam" id="PF00226">
    <property type="entry name" value="DnaJ"/>
    <property type="match status" value="1"/>
</dbReference>
<dbReference type="Proteomes" id="UP000305948">
    <property type="component" value="Unassembled WGS sequence"/>
</dbReference>
<dbReference type="GO" id="GO:0044571">
    <property type="term" value="P:[2Fe-2S] cluster assembly"/>
    <property type="evidence" value="ECO:0007669"/>
    <property type="project" value="InterPro"/>
</dbReference>
<dbReference type="OrthoDB" id="448954at2759"/>
<dbReference type="STRING" id="5364.A0A5C3NLR0"/>
<dbReference type="GO" id="GO:0051087">
    <property type="term" value="F:protein-folding chaperone binding"/>
    <property type="evidence" value="ECO:0007669"/>
    <property type="project" value="InterPro"/>
</dbReference>
<keyword evidence="5" id="KW-1185">Reference proteome</keyword>
<dbReference type="InterPro" id="IPR036386">
    <property type="entry name" value="HscB_C_sf"/>
</dbReference>
<dbReference type="Pfam" id="PF07743">
    <property type="entry name" value="HSCB_C"/>
    <property type="match status" value="1"/>
</dbReference>
<dbReference type="PROSITE" id="PS50076">
    <property type="entry name" value="DNAJ_2"/>
    <property type="match status" value="1"/>
</dbReference>
<dbReference type="EMBL" id="ML213503">
    <property type="protein sequence ID" value="TFK57088.1"/>
    <property type="molecule type" value="Genomic_DNA"/>
</dbReference>
<dbReference type="PANTHER" id="PTHR14021:SF15">
    <property type="entry name" value="IRON-SULFUR CLUSTER CO-CHAPERONE PROTEIN HSCB"/>
    <property type="match status" value="1"/>
</dbReference>
<dbReference type="Gene3D" id="1.20.1280.20">
    <property type="entry name" value="HscB, C-terminal domain"/>
    <property type="match status" value="1"/>
</dbReference>
<dbReference type="Gene3D" id="1.10.287.110">
    <property type="entry name" value="DnaJ domain"/>
    <property type="match status" value="1"/>
</dbReference>
<name>A0A5C3NLR0_9AGAM</name>
<dbReference type="SMART" id="SM00271">
    <property type="entry name" value="DnaJ"/>
    <property type="match status" value="1"/>
</dbReference>
<dbReference type="AlphaFoldDB" id="A0A5C3NLR0"/>
<feature type="domain" description="J" evidence="3">
    <location>
        <begin position="76"/>
        <end position="163"/>
    </location>
</feature>
<keyword evidence="2" id="KW-0143">Chaperone</keyword>
<reference evidence="4 5" key="1">
    <citation type="journal article" date="2019" name="Nat. Ecol. Evol.">
        <title>Megaphylogeny resolves global patterns of mushroom evolution.</title>
        <authorList>
            <person name="Varga T."/>
            <person name="Krizsan K."/>
            <person name="Foldi C."/>
            <person name="Dima B."/>
            <person name="Sanchez-Garcia M."/>
            <person name="Sanchez-Ramirez S."/>
            <person name="Szollosi G.J."/>
            <person name="Szarkandi J.G."/>
            <person name="Papp V."/>
            <person name="Albert L."/>
            <person name="Andreopoulos W."/>
            <person name="Angelini C."/>
            <person name="Antonin V."/>
            <person name="Barry K.W."/>
            <person name="Bougher N.L."/>
            <person name="Buchanan P."/>
            <person name="Buyck B."/>
            <person name="Bense V."/>
            <person name="Catcheside P."/>
            <person name="Chovatia M."/>
            <person name="Cooper J."/>
            <person name="Damon W."/>
            <person name="Desjardin D."/>
            <person name="Finy P."/>
            <person name="Geml J."/>
            <person name="Haridas S."/>
            <person name="Hughes K."/>
            <person name="Justo A."/>
            <person name="Karasinski D."/>
            <person name="Kautmanova I."/>
            <person name="Kiss B."/>
            <person name="Kocsube S."/>
            <person name="Kotiranta H."/>
            <person name="LaButti K.M."/>
            <person name="Lechner B.E."/>
            <person name="Liimatainen K."/>
            <person name="Lipzen A."/>
            <person name="Lukacs Z."/>
            <person name="Mihaltcheva S."/>
            <person name="Morgado L.N."/>
            <person name="Niskanen T."/>
            <person name="Noordeloos M.E."/>
            <person name="Ohm R.A."/>
            <person name="Ortiz-Santana B."/>
            <person name="Ovrebo C."/>
            <person name="Racz N."/>
            <person name="Riley R."/>
            <person name="Savchenko A."/>
            <person name="Shiryaev A."/>
            <person name="Soop K."/>
            <person name="Spirin V."/>
            <person name="Szebenyi C."/>
            <person name="Tomsovsky M."/>
            <person name="Tulloss R.E."/>
            <person name="Uehling J."/>
            <person name="Grigoriev I.V."/>
            <person name="Vagvolgyi C."/>
            <person name="Papp T."/>
            <person name="Martin F.M."/>
            <person name="Miettinen O."/>
            <person name="Hibbett D.S."/>
            <person name="Nagy L.G."/>
        </authorList>
    </citation>
    <scope>NUCLEOTIDE SEQUENCE [LARGE SCALE GENOMIC DNA]</scope>
    <source>
        <strain evidence="4 5">OMC1185</strain>
    </source>
</reference>
<dbReference type="PANTHER" id="PTHR14021">
    <property type="entry name" value="IRON-SULFUR CLUSTER CO-CHAPERONE PROTEIN HSCB"/>
    <property type="match status" value="1"/>
</dbReference>
<organism evidence="4 5">
    <name type="scientific">Heliocybe sulcata</name>
    <dbReference type="NCBI Taxonomy" id="5364"/>
    <lineage>
        <taxon>Eukaryota</taxon>
        <taxon>Fungi</taxon>
        <taxon>Dikarya</taxon>
        <taxon>Basidiomycota</taxon>
        <taxon>Agaricomycotina</taxon>
        <taxon>Agaricomycetes</taxon>
        <taxon>Gloeophyllales</taxon>
        <taxon>Gloeophyllaceae</taxon>
        <taxon>Heliocybe</taxon>
    </lineage>
</organism>
<accession>A0A5C3NLR0</accession>
<dbReference type="SUPFAM" id="SSF46565">
    <property type="entry name" value="Chaperone J-domain"/>
    <property type="match status" value="1"/>
</dbReference>
<dbReference type="NCBIfam" id="TIGR00714">
    <property type="entry name" value="hscB"/>
    <property type="match status" value="1"/>
</dbReference>
<evidence type="ECO:0000259" key="3">
    <source>
        <dbReference type="PROSITE" id="PS50076"/>
    </source>
</evidence>
<evidence type="ECO:0000256" key="2">
    <source>
        <dbReference type="ARBA" id="ARBA00023186"/>
    </source>
</evidence>
<comment type="similarity">
    <text evidence="1">Belongs to the HscB family.</text>
</comment>
<dbReference type="GO" id="GO:0051259">
    <property type="term" value="P:protein complex oligomerization"/>
    <property type="evidence" value="ECO:0007669"/>
    <property type="project" value="InterPro"/>
</dbReference>
<evidence type="ECO:0000313" key="4">
    <source>
        <dbReference type="EMBL" id="TFK57088.1"/>
    </source>
</evidence>
<proteinExistence type="inferred from homology"/>
<gene>
    <name evidence="4" type="ORF">OE88DRAFT_1620104</name>
</gene>
<dbReference type="InterPro" id="IPR036869">
    <property type="entry name" value="J_dom_sf"/>
</dbReference>